<dbReference type="EMBL" id="QXFU01000057">
    <property type="protein sequence ID" value="KAE9046122.1"/>
    <property type="molecule type" value="Genomic_DNA"/>
</dbReference>
<keyword evidence="4" id="KW-1185">Reference proteome</keyword>
<dbReference type="OrthoDB" id="10359350at2759"/>
<gene>
    <name evidence="2" type="ORF">PR002_g1855</name>
    <name evidence="3" type="ORF">PR003_g1795</name>
</gene>
<dbReference type="InterPro" id="IPR009057">
    <property type="entry name" value="Homeodomain-like_sf"/>
</dbReference>
<evidence type="ECO:0000256" key="1">
    <source>
        <dbReference type="SAM" id="MobiDB-lite"/>
    </source>
</evidence>
<name>A0A6A4G2M7_9STRA</name>
<protein>
    <recommendedName>
        <fullName evidence="6">HTH psq-type domain-containing protein</fullName>
    </recommendedName>
</protein>
<dbReference type="Proteomes" id="UP000434957">
    <property type="component" value="Unassembled WGS sequence"/>
</dbReference>
<evidence type="ECO:0000313" key="2">
    <source>
        <dbReference type="EMBL" id="KAE9046122.1"/>
    </source>
</evidence>
<evidence type="ECO:0008006" key="6">
    <source>
        <dbReference type="Google" id="ProtNLM"/>
    </source>
</evidence>
<dbReference type="Proteomes" id="UP000435112">
    <property type="component" value="Unassembled WGS sequence"/>
</dbReference>
<feature type="region of interest" description="Disordered" evidence="1">
    <location>
        <begin position="43"/>
        <end position="69"/>
    </location>
</feature>
<reference evidence="3 4" key="1">
    <citation type="submission" date="2018-08" db="EMBL/GenBank/DDBJ databases">
        <title>Genomic investigation of the strawberry pathogen Phytophthora fragariae indicates pathogenicity is determined by transcriptional variation in three key races.</title>
        <authorList>
            <person name="Adams T.M."/>
            <person name="Armitage A.D."/>
            <person name="Sobczyk M.K."/>
            <person name="Bates H.J."/>
            <person name="Dunwell J.M."/>
            <person name="Nellist C.F."/>
            <person name="Harrison R.J."/>
        </authorList>
    </citation>
    <scope>NUCLEOTIDE SEQUENCE [LARGE SCALE GENOMIC DNA]</scope>
    <source>
        <strain evidence="2 5">SCRP324</strain>
        <strain evidence="3 4">SCRP333</strain>
    </source>
</reference>
<sequence length="69" mass="7581">MPSYTNDELLADVHQVLDGEHAPTVSKQTQIHYRTLMNWVDKAKNGNPVAPSRRGPPSSVGKGRGLDKL</sequence>
<accession>A0A6A4G2M7</accession>
<dbReference type="EMBL" id="QXFT01000052">
    <property type="protein sequence ID" value="KAE9357426.1"/>
    <property type="molecule type" value="Genomic_DNA"/>
</dbReference>
<dbReference type="SUPFAM" id="SSF46689">
    <property type="entry name" value="Homeodomain-like"/>
    <property type="match status" value="1"/>
</dbReference>
<evidence type="ECO:0000313" key="3">
    <source>
        <dbReference type="EMBL" id="KAE9357426.1"/>
    </source>
</evidence>
<dbReference type="AlphaFoldDB" id="A0A6A4G2M7"/>
<comment type="caution">
    <text evidence="3">The sequence shown here is derived from an EMBL/GenBank/DDBJ whole genome shotgun (WGS) entry which is preliminary data.</text>
</comment>
<organism evidence="3 4">
    <name type="scientific">Phytophthora rubi</name>
    <dbReference type="NCBI Taxonomy" id="129364"/>
    <lineage>
        <taxon>Eukaryota</taxon>
        <taxon>Sar</taxon>
        <taxon>Stramenopiles</taxon>
        <taxon>Oomycota</taxon>
        <taxon>Peronosporomycetes</taxon>
        <taxon>Peronosporales</taxon>
        <taxon>Peronosporaceae</taxon>
        <taxon>Phytophthora</taxon>
    </lineage>
</organism>
<evidence type="ECO:0000313" key="4">
    <source>
        <dbReference type="Proteomes" id="UP000434957"/>
    </source>
</evidence>
<proteinExistence type="predicted"/>
<evidence type="ECO:0000313" key="5">
    <source>
        <dbReference type="Proteomes" id="UP000435112"/>
    </source>
</evidence>